<feature type="binding site" evidence="5">
    <location>
        <position position="233"/>
    </location>
    <ligand>
        <name>S-adenosyl-L-methionine</name>
        <dbReference type="ChEBI" id="CHEBI:59789"/>
    </ligand>
</feature>
<keyword evidence="4 5" id="KW-0694">RNA-binding</keyword>
<evidence type="ECO:0000256" key="5">
    <source>
        <dbReference type="PROSITE-ProRule" id="PRU01023"/>
    </source>
</evidence>
<dbReference type="RefSeq" id="WP_170011161.1">
    <property type="nucleotide sequence ID" value="NZ_JABCRE010000002.1"/>
</dbReference>
<organism evidence="7 8">
    <name type="scientific">Pontixanthobacter rizhaonensis</name>
    <dbReference type="NCBI Taxonomy" id="2730337"/>
    <lineage>
        <taxon>Bacteria</taxon>
        <taxon>Pseudomonadati</taxon>
        <taxon>Pseudomonadota</taxon>
        <taxon>Alphaproteobacteria</taxon>
        <taxon>Sphingomonadales</taxon>
        <taxon>Erythrobacteraceae</taxon>
        <taxon>Pontixanthobacter</taxon>
    </lineage>
</organism>
<dbReference type="GO" id="GO:0003723">
    <property type="term" value="F:RNA binding"/>
    <property type="evidence" value="ECO:0007669"/>
    <property type="project" value="UniProtKB-UniRule"/>
</dbReference>
<proteinExistence type="inferred from homology"/>
<dbReference type="Pfam" id="PF01189">
    <property type="entry name" value="Methyltr_RsmB-F"/>
    <property type="match status" value="1"/>
</dbReference>
<dbReference type="Gene3D" id="3.40.50.150">
    <property type="entry name" value="Vaccinia Virus protein VP39"/>
    <property type="match status" value="1"/>
</dbReference>
<feature type="domain" description="SAM-dependent MTase RsmB/NOP-type" evidence="6">
    <location>
        <begin position="118"/>
        <end position="396"/>
    </location>
</feature>
<dbReference type="PROSITE" id="PS51686">
    <property type="entry name" value="SAM_MT_RSMB_NOP"/>
    <property type="match status" value="1"/>
</dbReference>
<dbReference type="AlphaFoldDB" id="A0A848QLT8"/>
<evidence type="ECO:0000259" key="6">
    <source>
        <dbReference type="PROSITE" id="PS51686"/>
    </source>
</evidence>
<dbReference type="PANTHER" id="PTHR22807:SF53">
    <property type="entry name" value="RIBOSOMAL RNA SMALL SUBUNIT METHYLTRANSFERASE B-RELATED"/>
    <property type="match status" value="1"/>
</dbReference>
<dbReference type="PANTHER" id="PTHR22807">
    <property type="entry name" value="NOP2 YEAST -RELATED NOL1/NOP2/FMU SUN DOMAIN-CONTAINING"/>
    <property type="match status" value="1"/>
</dbReference>
<dbReference type="GO" id="GO:0001510">
    <property type="term" value="P:RNA methylation"/>
    <property type="evidence" value="ECO:0007669"/>
    <property type="project" value="InterPro"/>
</dbReference>
<accession>A0A848QLT8</accession>
<reference evidence="7 8" key="1">
    <citation type="submission" date="2020-04" db="EMBL/GenBank/DDBJ databases">
        <authorList>
            <person name="Liu A."/>
        </authorList>
    </citation>
    <scope>NUCLEOTIDE SEQUENCE [LARGE SCALE GENOMIC DNA]</scope>
    <source>
        <strain evidence="7 8">RZ02</strain>
    </source>
</reference>
<evidence type="ECO:0000313" key="8">
    <source>
        <dbReference type="Proteomes" id="UP000561181"/>
    </source>
</evidence>
<evidence type="ECO:0000256" key="4">
    <source>
        <dbReference type="ARBA" id="ARBA00022884"/>
    </source>
</evidence>
<keyword evidence="8" id="KW-1185">Reference proteome</keyword>
<protein>
    <submittedName>
        <fullName evidence="7">RsmB/NOP family class I SAM-dependent RNA methyltransferase</fullName>
    </submittedName>
</protein>
<dbReference type="InterPro" id="IPR023267">
    <property type="entry name" value="RCMT"/>
</dbReference>
<dbReference type="InterPro" id="IPR029063">
    <property type="entry name" value="SAM-dependent_MTases_sf"/>
</dbReference>
<evidence type="ECO:0000256" key="1">
    <source>
        <dbReference type="ARBA" id="ARBA00022603"/>
    </source>
</evidence>
<dbReference type="GO" id="GO:0008173">
    <property type="term" value="F:RNA methyltransferase activity"/>
    <property type="evidence" value="ECO:0007669"/>
    <property type="project" value="InterPro"/>
</dbReference>
<keyword evidence="3 5" id="KW-0949">S-adenosyl-L-methionine</keyword>
<feature type="binding site" evidence="5">
    <location>
        <position position="281"/>
    </location>
    <ligand>
        <name>S-adenosyl-L-methionine</name>
        <dbReference type="ChEBI" id="CHEBI:59789"/>
    </ligand>
</feature>
<gene>
    <name evidence="7" type="ORF">HKD42_05900</name>
</gene>
<evidence type="ECO:0000256" key="3">
    <source>
        <dbReference type="ARBA" id="ARBA00022691"/>
    </source>
</evidence>
<comment type="similarity">
    <text evidence="5">Belongs to the class I-like SAM-binding methyltransferase superfamily. RsmB/NOP family.</text>
</comment>
<evidence type="ECO:0000313" key="7">
    <source>
        <dbReference type="EMBL" id="NMW31587.1"/>
    </source>
</evidence>
<comment type="caution">
    <text evidence="7">The sequence shown here is derived from an EMBL/GenBank/DDBJ whole genome shotgun (WGS) entry which is preliminary data.</text>
</comment>
<dbReference type="Proteomes" id="UP000561181">
    <property type="component" value="Unassembled WGS sequence"/>
</dbReference>
<dbReference type="EMBL" id="JABCRE010000002">
    <property type="protein sequence ID" value="NMW31587.1"/>
    <property type="molecule type" value="Genomic_DNA"/>
</dbReference>
<keyword evidence="1 5" id="KW-0489">Methyltransferase</keyword>
<dbReference type="InterPro" id="IPR001678">
    <property type="entry name" value="MeTrfase_RsmB-F_NOP2_dom"/>
</dbReference>
<name>A0A848QLT8_9SPHN</name>
<comment type="caution">
    <text evidence="5">Lacks conserved residue(s) required for the propagation of feature annotation.</text>
</comment>
<feature type="active site" description="Nucleophile" evidence="5">
    <location>
        <position position="334"/>
    </location>
</feature>
<feature type="binding site" evidence="5">
    <location>
        <position position="260"/>
    </location>
    <ligand>
        <name>S-adenosyl-L-methionine</name>
        <dbReference type="ChEBI" id="CHEBI:59789"/>
    </ligand>
</feature>
<dbReference type="InterPro" id="IPR049560">
    <property type="entry name" value="MeTrfase_RsmB-F_NOP2_cat"/>
</dbReference>
<evidence type="ECO:0000256" key="2">
    <source>
        <dbReference type="ARBA" id="ARBA00022679"/>
    </source>
</evidence>
<keyword evidence="2 5" id="KW-0808">Transferase</keyword>
<dbReference type="PRINTS" id="PR02008">
    <property type="entry name" value="RCMTFAMILY"/>
</dbReference>
<sequence length="397" mass="42748">MTPAARVQSAIGILDTIIEKARSRGAPADRVVSEWARANRYAGSKDRRAIRELIYGAIRACGPIPNSGRAAMLRLVEVQPELADLFDGSNYGPPAIGKNEAAAVGGVAAPWVVRHLGKSWISGNEAEALLERAPLDLRVNALKASRDNLELPAAGEELLADNGLRYPSGTQVEQWPAFQNGQIEVQDHGSQWACRAVKAQPGETIIDMCAGAGGKTLSLAAAMENRGTLIASDTDRSRLSRLRPRAEKAGASMIERVLLDHGKELVALNEFRGKADAVLVDAPCSGTGTWRRNPEARWRLDKAELLKFAETQANLIRMAAQLVKPGGRIIYVTCSLLNEEGSDRIAAFLMGHKDWTATPLDLPIGRPHGVEGAQGTRLTPFHDGTDGFFIAQLTSPC</sequence>
<dbReference type="SUPFAM" id="SSF53335">
    <property type="entry name" value="S-adenosyl-L-methionine-dependent methyltransferases"/>
    <property type="match status" value="1"/>
</dbReference>